<dbReference type="PANTHER" id="PTHR33221">
    <property type="entry name" value="WINGED HELIX-TURN-HELIX TRANSCRIPTIONAL REGULATOR, RRF2 FAMILY"/>
    <property type="match status" value="1"/>
</dbReference>
<name>A0ABV3TSG2_9GAMM</name>
<reference evidence="2 3" key="1">
    <citation type="journal article" date="2011" name="Int. J. Syst. Evol. Microbiol.">
        <title>Zhongshania antarctica gen. nov., sp. nov. and Zhongshania guokunii sp. nov., gammaproteobacteria respectively isolated from coastal attached (fast) ice and surface seawater of the Antarctic.</title>
        <authorList>
            <person name="Li H.J."/>
            <person name="Zhang X.Y."/>
            <person name="Chen C.X."/>
            <person name="Zhang Y.J."/>
            <person name="Gao Z.M."/>
            <person name="Yu Y."/>
            <person name="Chen X.L."/>
            <person name="Chen B."/>
            <person name="Zhang Y.Z."/>
        </authorList>
    </citation>
    <scope>NUCLEOTIDE SEQUENCE [LARGE SCALE GENOMIC DNA]</scope>
    <source>
        <strain evidence="2 3">R06B22</strain>
    </source>
</reference>
<dbReference type="PANTHER" id="PTHR33221:SF4">
    <property type="entry name" value="HTH-TYPE TRANSCRIPTIONAL REPRESSOR NSRR"/>
    <property type="match status" value="1"/>
</dbReference>
<dbReference type="Gene3D" id="1.10.10.10">
    <property type="entry name" value="Winged helix-like DNA-binding domain superfamily/Winged helix DNA-binding domain"/>
    <property type="match status" value="1"/>
</dbReference>
<dbReference type="PROSITE" id="PS51197">
    <property type="entry name" value="HTH_RRF2_2"/>
    <property type="match status" value="1"/>
</dbReference>
<accession>A0ABV3TSG2</accession>
<dbReference type="PROSITE" id="PS01332">
    <property type="entry name" value="HTH_RRF2_1"/>
    <property type="match status" value="1"/>
</dbReference>
<evidence type="ECO:0000256" key="1">
    <source>
        <dbReference type="ARBA" id="ARBA00023125"/>
    </source>
</evidence>
<dbReference type="NCBIfam" id="TIGR00738">
    <property type="entry name" value="rrf2_super"/>
    <property type="match status" value="1"/>
</dbReference>
<dbReference type="InterPro" id="IPR036388">
    <property type="entry name" value="WH-like_DNA-bd_sf"/>
</dbReference>
<keyword evidence="3" id="KW-1185">Reference proteome</keyword>
<proteinExistence type="predicted"/>
<protein>
    <submittedName>
        <fullName evidence="2">Rrf2 family transcriptional regulator</fullName>
    </submittedName>
</protein>
<gene>
    <name evidence="2" type="ORF">AB4875_03470</name>
</gene>
<evidence type="ECO:0000313" key="2">
    <source>
        <dbReference type="EMBL" id="MEX1664532.1"/>
    </source>
</evidence>
<comment type="caution">
    <text evidence="2">The sequence shown here is derived from an EMBL/GenBank/DDBJ whole genome shotgun (WGS) entry which is preliminary data.</text>
</comment>
<dbReference type="InterPro" id="IPR036390">
    <property type="entry name" value="WH_DNA-bd_sf"/>
</dbReference>
<dbReference type="InterPro" id="IPR030489">
    <property type="entry name" value="TR_Rrf2-type_CS"/>
</dbReference>
<dbReference type="EMBL" id="JBFRYB010000001">
    <property type="protein sequence ID" value="MEX1664532.1"/>
    <property type="molecule type" value="Genomic_DNA"/>
</dbReference>
<dbReference type="InterPro" id="IPR000944">
    <property type="entry name" value="Tscrpt_reg_Rrf2"/>
</dbReference>
<keyword evidence="1" id="KW-0238">DNA-binding</keyword>
<dbReference type="RefSeq" id="WP_368374654.1">
    <property type="nucleotide sequence ID" value="NZ_JBFRYB010000001.1"/>
</dbReference>
<dbReference type="Pfam" id="PF02082">
    <property type="entry name" value="Rrf2"/>
    <property type="match status" value="1"/>
</dbReference>
<dbReference type="Proteomes" id="UP001557484">
    <property type="component" value="Unassembled WGS sequence"/>
</dbReference>
<dbReference type="SUPFAM" id="SSF46785">
    <property type="entry name" value="Winged helix' DNA-binding domain"/>
    <property type="match status" value="1"/>
</dbReference>
<sequence length="141" mass="15578">MKLSSKTDFAFRSLIYLGHCPANELSTIQDICDFYSISSNHISKVVMELVRLGYVEAIRGKGGGIRLGKPAEEIALIDIVRHFESTLNPINCNEQPCRIIKGCKLKGLLANAMQAFLTALTGYTLADLLDDETQAILFLEN</sequence>
<evidence type="ECO:0000313" key="3">
    <source>
        <dbReference type="Proteomes" id="UP001557484"/>
    </source>
</evidence>
<organism evidence="2 3">
    <name type="scientific">Zhongshania arctica</name>
    <dbReference type="NCBI Taxonomy" id="3238302"/>
    <lineage>
        <taxon>Bacteria</taxon>
        <taxon>Pseudomonadati</taxon>
        <taxon>Pseudomonadota</taxon>
        <taxon>Gammaproteobacteria</taxon>
        <taxon>Cellvibrionales</taxon>
        <taxon>Spongiibacteraceae</taxon>
        <taxon>Zhongshania</taxon>
    </lineage>
</organism>